<comment type="caution">
    <text evidence="1">The sequence shown here is derived from an EMBL/GenBank/DDBJ whole genome shotgun (WGS) entry which is preliminary data.</text>
</comment>
<name>A0A417YT35_9BACI</name>
<gene>
    <name evidence="1" type="ORF">D1B31_11700</name>
</gene>
<sequence length="75" mass="8555">MRGFLGQTARKYTGYCPNIEQLGTDCKEIHGQLSQHGPNIEKLSRKQRIQISFLPKRRCATLALIHLHKKPALSK</sequence>
<protein>
    <submittedName>
        <fullName evidence="1">Uncharacterized protein</fullName>
    </submittedName>
</protein>
<dbReference type="EMBL" id="QWEG01000007">
    <property type="protein sequence ID" value="RHW40217.1"/>
    <property type="molecule type" value="Genomic_DNA"/>
</dbReference>
<dbReference type="AlphaFoldDB" id="A0A417YT35"/>
<evidence type="ECO:0000313" key="1">
    <source>
        <dbReference type="EMBL" id="RHW40217.1"/>
    </source>
</evidence>
<accession>A0A417YT35</accession>
<reference evidence="1 2" key="1">
    <citation type="journal article" date="2017" name="Int. J. Syst. Evol. Microbiol.">
        <title>Bacillus notoginsengisoli sp. nov., a novel bacterium isolated from the rhizosphere of Panax notoginseng.</title>
        <authorList>
            <person name="Zhang M.Y."/>
            <person name="Cheng J."/>
            <person name="Cai Y."/>
            <person name="Zhang T.Y."/>
            <person name="Wu Y.Y."/>
            <person name="Manikprabhu D."/>
            <person name="Li W.J."/>
            <person name="Zhang Y.X."/>
        </authorList>
    </citation>
    <scope>NUCLEOTIDE SEQUENCE [LARGE SCALE GENOMIC DNA]</scope>
    <source>
        <strain evidence="1 2">JCM 30743</strain>
    </source>
</reference>
<keyword evidence="2" id="KW-1185">Reference proteome</keyword>
<organism evidence="1 2">
    <name type="scientific">Neobacillus notoginsengisoli</name>
    <dbReference type="NCBI Taxonomy" id="1578198"/>
    <lineage>
        <taxon>Bacteria</taxon>
        <taxon>Bacillati</taxon>
        <taxon>Bacillota</taxon>
        <taxon>Bacilli</taxon>
        <taxon>Bacillales</taxon>
        <taxon>Bacillaceae</taxon>
        <taxon>Neobacillus</taxon>
    </lineage>
</organism>
<proteinExistence type="predicted"/>
<evidence type="ECO:0000313" key="2">
    <source>
        <dbReference type="Proteomes" id="UP000284416"/>
    </source>
</evidence>
<dbReference type="Proteomes" id="UP000284416">
    <property type="component" value="Unassembled WGS sequence"/>
</dbReference>